<comment type="pathway">
    <text evidence="1">Protein modification; protein ubiquitination.</text>
</comment>
<dbReference type="PROSITE" id="PS50097">
    <property type="entry name" value="BTB"/>
    <property type="match status" value="1"/>
</dbReference>
<proteinExistence type="inferred from homology"/>
<sequence length="335" mass="37562">MAARKGIVEVERPTRRPRSKLTSDVELHFCGSLFKMNKVLLASKSSKISKLLQKNSKDDLSLLIPDTLADQESMELVDRFCHGFEVALSTQNVIRVACLAHYLGMTDSHWKNNLLSRALLFFEHNIVTSWENSIKALKSAESILSHAHQLGLIDECVESIISKALENPCLLGEPFKSNSSDDDDDKDDVYRRRKLFDIDLESEDLTNLSLRLYTPIVHTMSQRPVPPEYLAANLCRYASTWLFEKIGDDDDETPSCDTKSRREIVEPVSALLPHQTDLVPCAFLSEMLKLAIGLDASPGCKDGLEMRIGKQLDGATVNDLLIPLRGNAKAEKYET</sequence>
<comment type="similarity">
    <text evidence="3">Belongs to the NPH3 family.</text>
</comment>
<dbReference type="InterPro" id="IPR000210">
    <property type="entry name" value="BTB/POZ_dom"/>
</dbReference>
<evidence type="ECO:0000256" key="2">
    <source>
        <dbReference type="ARBA" id="ARBA00022786"/>
    </source>
</evidence>
<evidence type="ECO:0000313" key="7">
    <source>
        <dbReference type="Proteomes" id="UP001632038"/>
    </source>
</evidence>
<feature type="domain" description="NPH3" evidence="5">
    <location>
        <begin position="199"/>
        <end position="335"/>
    </location>
</feature>
<name>A0ABD3BXV8_9LAMI</name>
<dbReference type="InterPro" id="IPR043454">
    <property type="entry name" value="NPH3/RPT2-like"/>
</dbReference>
<dbReference type="Pfam" id="PF00651">
    <property type="entry name" value="BTB"/>
    <property type="match status" value="1"/>
</dbReference>
<dbReference type="PROSITE" id="PS51649">
    <property type="entry name" value="NPH3"/>
    <property type="match status" value="1"/>
</dbReference>
<dbReference type="InterPro" id="IPR011333">
    <property type="entry name" value="SKP1/BTB/POZ_sf"/>
</dbReference>
<accession>A0ABD3BXV8</accession>
<evidence type="ECO:0008006" key="8">
    <source>
        <dbReference type="Google" id="ProtNLM"/>
    </source>
</evidence>
<evidence type="ECO:0000259" key="5">
    <source>
        <dbReference type="PROSITE" id="PS51649"/>
    </source>
</evidence>
<dbReference type="Pfam" id="PF03000">
    <property type="entry name" value="NPH3"/>
    <property type="match status" value="1"/>
</dbReference>
<dbReference type="SUPFAM" id="SSF54695">
    <property type="entry name" value="POZ domain"/>
    <property type="match status" value="1"/>
</dbReference>
<evidence type="ECO:0000256" key="1">
    <source>
        <dbReference type="ARBA" id="ARBA00004906"/>
    </source>
</evidence>
<organism evidence="6 7">
    <name type="scientific">Castilleja foliolosa</name>
    <dbReference type="NCBI Taxonomy" id="1961234"/>
    <lineage>
        <taxon>Eukaryota</taxon>
        <taxon>Viridiplantae</taxon>
        <taxon>Streptophyta</taxon>
        <taxon>Embryophyta</taxon>
        <taxon>Tracheophyta</taxon>
        <taxon>Spermatophyta</taxon>
        <taxon>Magnoliopsida</taxon>
        <taxon>eudicotyledons</taxon>
        <taxon>Gunneridae</taxon>
        <taxon>Pentapetalae</taxon>
        <taxon>asterids</taxon>
        <taxon>lamiids</taxon>
        <taxon>Lamiales</taxon>
        <taxon>Orobanchaceae</taxon>
        <taxon>Pedicularideae</taxon>
        <taxon>Castillejinae</taxon>
        <taxon>Castilleja</taxon>
    </lineage>
</organism>
<keyword evidence="7" id="KW-1185">Reference proteome</keyword>
<protein>
    <recommendedName>
        <fullName evidence="8">BTB/POZ domain-containing protein</fullName>
    </recommendedName>
</protein>
<dbReference type="InterPro" id="IPR027356">
    <property type="entry name" value="NPH3_dom"/>
</dbReference>
<evidence type="ECO:0000259" key="4">
    <source>
        <dbReference type="PROSITE" id="PS50097"/>
    </source>
</evidence>
<evidence type="ECO:0000313" key="6">
    <source>
        <dbReference type="EMBL" id="KAL3622350.1"/>
    </source>
</evidence>
<feature type="domain" description="BTB" evidence="4">
    <location>
        <begin position="23"/>
        <end position="90"/>
    </location>
</feature>
<dbReference type="PANTHER" id="PTHR32370">
    <property type="entry name" value="OS12G0117600 PROTEIN"/>
    <property type="match status" value="1"/>
</dbReference>
<evidence type="ECO:0000256" key="3">
    <source>
        <dbReference type="PROSITE-ProRule" id="PRU00982"/>
    </source>
</evidence>
<dbReference type="Gene3D" id="3.30.710.10">
    <property type="entry name" value="Potassium Channel Kv1.1, Chain A"/>
    <property type="match status" value="1"/>
</dbReference>
<dbReference type="AlphaFoldDB" id="A0ABD3BXV8"/>
<reference evidence="7" key="1">
    <citation type="journal article" date="2024" name="IScience">
        <title>Strigolactones Initiate the Formation of Haustorium-like Structures in Castilleja.</title>
        <authorList>
            <person name="Buerger M."/>
            <person name="Peterson D."/>
            <person name="Chory J."/>
        </authorList>
    </citation>
    <scope>NUCLEOTIDE SEQUENCE [LARGE SCALE GENOMIC DNA]</scope>
</reference>
<comment type="caution">
    <text evidence="6">The sequence shown here is derived from an EMBL/GenBank/DDBJ whole genome shotgun (WGS) entry which is preliminary data.</text>
</comment>
<dbReference type="Proteomes" id="UP001632038">
    <property type="component" value="Unassembled WGS sequence"/>
</dbReference>
<keyword evidence="2" id="KW-0833">Ubl conjugation pathway</keyword>
<gene>
    <name evidence="6" type="ORF">CASFOL_033761</name>
</gene>
<dbReference type="EMBL" id="JAVIJP010000060">
    <property type="protein sequence ID" value="KAL3622350.1"/>
    <property type="molecule type" value="Genomic_DNA"/>
</dbReference>